<dbReference type="FunFam" id="3.30.200.20:FF:000148">
    <property type="entry name" value="Serine/threonine-protein kinase RIO1"/>
    <property type="match status" value="1"/>
</dbReference>
<feature type="binding site" evidence="20">
    <location>
        <position position="308"/>
    </location>
    <ligand>
        <name>ATP</name>
        <dbReference type="ChEBI" id="CHEBI:30616"/>
    </ligand>
</feature>
<evidence type="ECO:0000256" key="5">
    <source>
        <dbReference type="ARBA" id="ARBA00016038"/>
    </source>
</evidence>
<evidence type="ECO:0000256" key="16">
    <source>
        <dbReference type="ARBA" id="ARBA00047899"/>
    </source>
</evidence>
<keyword evidence="8 18" id="KW-0723">Serine/threonine-protein kinase</keyword>
<dbReference type="PIRSF" id="PIRSF038147">
    <property type="entry name" value="Ser/Thr_PK_RIO1"/>
    <property type="match status" value="1"/>
</dbReference>
<evidence type="ECO:0000256" key="22">
    <source>
        <dbReference type="SAM" id="MobiDB-lite"/>
    </source>
</evidence>
<dbReference type="GO" id="GO:0004674">
    <property type="term" value="F:protein serine/threonine kinase activity"/>
    <property type="evidence" value="ECO:0007669"/>
    <property type="project" value="UniProtKB-KW"/>
</dbReference>
<keyword evidence="15" id="KW-0460">Magnesium</keyword>
<feature type="active site" description="4-aspartylphosphate intermediate" evidence="19">
    <location>
        <position position="367"/>
    </location>
</feature>
<dbReference type="Gene3D" id="3.30.200.20">
    <property type="entry name" value="Phosphorylase Kinase, domain 1"/>
    <property type="match status" value="1"/>
</dbReference>
<dbReference type="GO" id="GO:0042254">
    <property type="term" value="P:ribosome biogenesis"/>
    <property type="evidence" value="ECO:0007669"/>
    <property type="project" value="UniProtKB-KW"/>
</dbReference>
<dbReference type="GO" id="GO:0005737">
    <property type="term" value="C:cytoplasm"/>
    <property type="evidence" value="ECO:0007669"/>
    <property type="project" value="UniProtKB-SubCell"/>
</dbReference>
<keyword evidence="7" id="KW-0690">Ribosome biogenesis</keyword>
<evidence type="ECO:0000256" key="10">
    <source>
        <dbReference type="ARBA" id="ARBA00022723"/>
    </source>
</evidence>
<keyword evidence="12 18" id="KW-0418">Kinase</keyword>
<comment type="catalytic activity">
    <reaction evidence="17 18">
        <text>L-seryl-[protein] + ATP = O-phospho-L-seryl-[protein] + ADP + H(+)</text>
        <dbReference type="Rhea" id="RHEA:17989"/>
        <dbReference type="Rhea" id="RHEA-COMP:9863"/>
        <dbReference type="Rhea" id="RHEA-COMP:11604"/>
        <dbReference type="ChEBI" id="CHEBI:15378"/>
        <dbReference type="ChEBI" id="CHEBI:29999"/>
        <dbReference type="ChEBI" id="CHEBI:30616"/>
        <dbReference type="ChEBI" id="CHEBI:83421"/>
        <dbReference type="ChEBI" id="CHEBI:456216"/>
        <dbReference type="EC" id="2.7.11.1"/>
    </reaction>
</comment>
<keyword evidence="14 18" id="KW-0067">ATP-binding</keyword>
<evidence type="ECO:0000256" key="12">
    <source>
        <dbReference type="ARBA" id="ARBA00022777"/>
    </source>
</evidence>
<evidence type="ECO:0000256" key="7">
    <source>
        <dbReference type="ARBA" id="ARBA00022517"/>
    </source>
</evidence>
<dbReference type="InterPro" id="IPR011009">
    <property type="entry name" value="Kinase-like_dom_sf"/>
</dbReference>
<feature type="compositionally biased region" description="Polar residues" evidence="22">
    <location>
        <begin position="1"/>
        <end position="16"/>
    </location>
</feature>
<feature type="compositionally biased region" description="Acidic residues" evidence="22">
    <location>
        <begin position="69"/>
        <end position="95"/>
    </location>
</feature>
<keyword evidence="11 18" id="KW-0547">Nucleotide-binding</keyword>
<feature type="compositionally biased region" description="Basic and acidic residues" evidence="22">
    <location>
        <begin position="565"/>
        <end position="574"/>
    </location>
</feature>
<accession>A0A078BE35</accession>
<evidence type="ECO:0000256" key="15">
    <source>
        <dbReference type="ARBA" id="ARBA00022842"/>
    </source>
</evidence>
<feature type="compositionally biased region" description="Polar residues" evidence="22">
    <location>
        <begin position="29"/>
        <end position="51"/>
    </location>
</feature>
<evidence type="ECO:0000313" key="24">
    <source>
        <dbReference type="EMBL" id="CDW91407.1"/>
    </source>
</evidence>
<evidence type="ECO:0000256" key="4">
    <source>
        <dbReference type="ARBA" id="ARBA00012513"/>
    </source>
</evidence>
<dbReference type="InterPro" id="IPR051272">
    <property type="entry name" value="RIO-type_Ser/Thr_kinase"/>
</dbReference>
<evidence type="ECO:0000256" key="11">
    <source>
        <dbReference type="ARBA" id="ARBA00022741"/>
    </source>
</evidence>
<dbReference type="PROSITE" id="PS01245">
    <property type="entry name" value="RIO1"/>
    <property type="match status" value="1"/>
</dbReference>
<dbReference type="SUPFAM" id="SSF56112">
    <property type="entry name" value="Protein kinase-like (PK-like)"/>
    <property type="match status" value="1"/>
</dbReference>
<feature type="region of interest" description="Disordered" evidence="22">
    <location>
        <begin position="1"/>
        <end position="96"/>
    </location>
</feature>
<dbReference type="InterPro" id="IPR018935">
    <property type="entry name" value="RIO_kinase_CS"/>
</dbReference>
<evidence type="ECO:0000256" key="14">
    <source>
        <dbReference type="ARBA" id="ARBA00022840"/>
    </source>
</evidence>
<evidence type="ECO:0000259" key="23">
    <source>
        <dbReference type="SMART" id="SM00090"/>
    </source>
</evidence>
<evidence type="ECO:0000256" key="19">
    <source>
        <dbReference type="PIRSR" id="PIRSR038147-1"/>
    </source>
</evidence>
<organism evidence="24 25">
    <name type="scientific">Stylonychia lemnae</name>
    <name type="common">Ciliate</name>
    <dbReference type="NCBI Taxonomy" id="5949"/>
    <lineage>
        <taxon>Eukaryota</taxon>
        <taxon>Sar</taxon>
        <taxon>Alveolata</taxon>
        <taxon>Ciliophora</taxon>
        <taxon>Intramacronucleata</taxon>
        <taxon>Spirotrichea</taxon>
        <taxon>Stichotrichia</taxon>
        <taxon>Sporadotrichida</taxon>
        <taxon>Oxytrichidae</taxon>
        <taxon>Stylonychinae</taxon>
        <taxon>Stylonychia</taxon>
    </lineage>
</organism>
<feature type="compositionally biased region" description="Basic and acidic residues" evidence="22">
    <location>
        <begin position="535"/>
        <end position="552"/>
    </location>
</feature>
<dbReference type="Pfam" id="PF01163">
    <property type="entry name" value="RIO1"/>
    <property type="match status" value="1"/>
</dbReference>
<comment type="catalytic activity">
    <reaction evidence="16 18">
        <text>L-threonyl-[protein] + ATP = O-phospho-L-threonyl-[protein] + ADP + H(+)</text>
        <dbReference type="Rhea" id="RHEA:46608"/>
        <dbReference type="Rhea" id="RHEA-COMP:11060"/>
        <dbReference type="Rhea" id="RHEA-COMP:11605"/>
        <dbReference type="ChEBI" id="CHEBI:15378"/>
        <dbReference type="ChEBI" id="CHEBI:30013"/>
        <dbReference type="ChEBI" id="CHEBI:30616"/>
        <dbReference type="ChEBI" id="CHEBI:61977"/>
        <dbReference type="ChEBI" id="CHEBI:456216"/>
        <dbReference type="EC" id="2.7.11.1"/>
    </reaction>
</comment>
<feature type="binding site" evidence="21">
    <location>
        <position position="367"/>
    </location>
    <ligand>
        <name>Mg(2+)</name>
        <dbReference type="ChEBI" id="CHEBI:18420"/>
    </ligand>
</feature>
<evidence type="ECO:0000256" key="2">
    <source>
        <dbReference type="ARBA" id="ARBA00004496"/>
    </source>
</evidence>
<dbReference type="InParanoid" id="A0A078BE35"/>
<dbReference type="AlphaFoldDB" id="A0A078BE35"/>
<dbReference type="GO" id="GO:0016787">
    <property type="term" value="F:hydrolase activity"/>
    <property type="evidence" value="ECO:0007669"/>
    <property type="project" value="UniProtKB-KW"/>
</dbReference>
<dbReference type="InterPro" id="IPR017407">
    <property type="entry name" value="Ser/Thr_kinase_Rio1"/>
</dbReference>
<dbReference type="Gene3D" id="1.10.510.10">
    <property type="entry name" value="Transferase(Phosphotransferase) domain 1"/>
    <property type="match status" value="1"/>
</dbReference>
<dbReference type="GO" id="GO:0005524">
    <property type="term" value="F:ATP binding"/>
    <property type="evidence" value="ECO:0007669"/>
    <property type="project" value="UniProtKB-KW"/>
</dbReference>
<dbReference type="SMART" id="SM00090">
    <property type="entry name" value="RIO"/>
    <property type="match status" value="1"/>
</dbReference>
<feature type="domain" description="RIO kinase" evidence="23">
    <location>
        <begin position="164"/>
        <end position="413"/>
    </location>
</feature>
<dbReference type="OMA" id="HPMSLDF"/>
<feature type="active site" description="Proton acceptor" evidence="19">
    <location>
        <position position="350"/>
    </location>
</feature>
<comment type="cofactor">
    <cofactor evidence="1 21">
        <name>Mg(2+)</name>
        <dbReference type="ChEBI" id="CHEBI:18420"/>
    </cofactor>
</comment>
<feature type="compositionally biased region" description="Acidic residues" evidence="22">
    <location>
        <begin position="500"/>
        <end position="522"/>
    </location>
</feature>
<evidence type="ECO:0000256" key="13">
    <source>
        <dbReference type="ARBA" id="ARBA00022801"/>
    </source>
</evidence>
<keyword evidence="6" id="KW-0963">Cytoplasm</keyword>
<dbReference type="CDD" id="cd05147">
    <property type="entry name" value="RIO1_euk"/>
    <property type="match status" value="1"/>
</dbReference>
<reference evidence="24 25" key="1">
    <citation type="submission" date="2014-06" db="EMBL/GenBank/DDBJ databases">
        <authorList>
            <person name="Swart Estienne"/>
        </authorList>
    </citation>
    <scope>NUCLEOTIDE SEQUENCE [LARGE SCALE GENOMIC DNA]</scope>
    <source>
        <strain evidence="24 25">130c</strain>
    </source>
</reference>
<feature type="compositionally biased region" description="Basic and acidic residues" evidence="22">
    <location>
        <begin position="52"/>
        <end position="68"/>
    </location>
</feature>
<protein>
    <recommendedName>
        <fullName evidence="5 18">Serine/threonine-protein kinase RIO1</fullName>
        <ecNumber evidence="4 18">2.7.11.1</ecNumber>
    </recommendedName>
</protein>
<comment type="similarity">
    <text evidence="3 18">Belongs to the protein kinase superfamily. RIO-type Ser/Thr kinase family.</text>
</comment>
<dbReference type="OrthoDB" id="205248at2759"/>
<evidence type="ECO:0000256" key="21">
    <source>
        <dbReference type="PIRSR" id="PIRSR038147-3"/>
    </source>
</evidence>
<keyword evidence="9 18" id="KW-0808">Transferase</keyword>
<evidence type="ECO:0000256" key="6">
    <source>
        <dbReference type="ARBA" id="ARBA00022490"/>
    </source>
</evidence>
<name>A0A078BE35_STYLE</name>
<dbReference type="PANTHER" id="PTHR45723">
    <property type="entry name" value="SERINE/THREONINE-PROTEIN KINASE RIO1"/>
    <property type="match status" value="1"/>
</dbReference>
<evidence type="ECO:0000256" key="18">
    <source>
        <dbReference type="PIRNR" id="PIRNR038147"/>
    </source>
</evidence>
<sequence>MNNIKNNRSAARNTPQIIDEDDYFDPNDFKNQQKTGSMSSKNFCDTSQKLSTTKEQEKIQKFQRREVGDSDPESQDESEDEYDIEEDFDGDETESKDEGILKAFYKQKMNMNATDKQHLLIQENKKINLNYVDHKLEMKLNTKVNNALKTQQAKIDDDRIRVKDKNDRATVDQVLDPRTLIVLHKMVKNQKLDQIYGCLSTGKEANVYLAEGHMDLDTMELKNPAEYKREFAIKIFKTSILVFKDRERYVEGEFRFRKGHCKSNPRKMVQLWAEKEVRNLKRLNQTNGLIKAPRPFLLKNNVIVMEFIGETGLGAPRLKDADIIDIQQTYTDVLFIMRRMYQMCRLVHADFSEYNMLYYNGEVYVIDVSQSVEHDHPMALDFLRRDCANVNDFFKKRGLQVLNTQQTFDFVTDFQIQDESQALADLFSKVKDIISAEDEVTDRVFSQSYIPRTLQELAPDEIEKQKHNDQKLYAKLTGLQIKQEEQLEGVIKEKPKDEQESSSDDDEEEENDESKSEDEDEVEEKKNSTVCLKGMTKEQMKEHKKKVKEEKREKRKTKIPKYVKKKGEQKNKHK</sequence>
<gene>
    <name evidence="24" type="primary">Contig5172.g5541</name>
    <name evidence="24" type="ORF">STYLEM_20562</name>
</gene>
<feature type="binding site" evidence="21">
    <location>
        <position position="355"/>
    </location>
    <ligand>
        <name>Mg(2+)</name>
        <dbReference type="ChEBI" id="CHEBI:18420"/>
    </ligand>
</feature>
<evidence type="ECO:0000256" key="1">
    <source>
        <dbReference type="ARBA" id="ARBA00001946"/>
    </source>
</evidence>
<evidence type="ECO:0000313" key="25">
    <source>
        <dbReference type="Proteomes" id="UP000039865"/>
    </source>
</evidence>
<dbReference type="GO" id="GO:0106310">
    <property type="term" value="F:protein serine kinase activity"/>
    <property type="evidence" value="ECO:0007669"/>
    <property type="project" value="RHEA"/>
</dbReference>
<keyword evidence="10" id="KW-0479">Metal-binding</keyword>
<dbReference type="InterPro" id="IPR018934">
    <property type="entry name" value="RIO_dom"/>
</dbReference>
<evidence type="ECO:0000256" key="17">
    <source>
        <dbReference type="ARBA" id="ARBA00048679"/>
    </source>
</evidence>
<feature type="region of interest" description="Disordered" evidence="22">
    <location>
        <begin position="486"/>
        <end position="574"/>
    </location>
</feature>
<feature type="compositionally biased region" description="Basic and acidic residues" evidence="22">
    <location>
        <begin position="486"/>
        <end position="499"/>
    </location>
</feature>
<keyword evidence="13" id="KW-0378">Hydrolase</keyword>
<feature type="compositionally biased region" description="Basic residues" evidence="22">
    <location>
        <begin position="553"/>
        <end position="564"/>
    </location>
</feature>
<evidence type="ECO:0000256" key="8">
    <source>
        <dbReference type="ARBA" id="ARBA00022527"/>
    </source>
</evidence>
<proteinExistence type="inferred from homology"/>
<dbReference type="InterPro" id="IPR000687">
    <property type="entry name" value="RIO_kinase"/>
</dbReference>
<evidence type="ECO:0000256" key="20">
    <source>
        <dbReference type="PIRSR" id="PIRSR038147-2"/>
    </source>
</evidence>
<dbReference type="Proteomes" id="UP000039865">
    <property type="component" value="Unassembled WGS sequence"/>
</dbReference>
<evidence type="ECO:0000256" key="3">
    <source>
        <dbReference type="ARBA" id="ARBA00009196"/>
    </source>
</evidence>
<dbReference type="GO" id="GO:0046872">
    <property type="term" value="F:metal ion binding"/>
    <property type="evidence" value="ECO:0007669"/>
    <property type="project" value="UniProtKB-KW"/>
</dbReference>
<dbReference type="EMBL" id="CCKQ01019392">
    <property type="protein sequence ID" value="CDW91407.1"/>
    <property type="molecule type" value="Genomic_DNA"/>
</dbReference>
<comment type="subcellular location">
    <subcellularLocation>
        <location evidence="2">Cytoplasm</location>
    </subcellularLocation>
</comment>
<dbReference type="EC" id="2.7.11.1" evidence="4 18"/>
<keyword evidence="25" id="KW-1185">Reference proteome</keyword>
<evidence type="ECO:0000256" key="9">
    <source>
        <dbReference type="ARBA" id="ARBA00022679"/>
    </source>
</evidence>
<feature type="binding site" evidence="20">
    <location>
        <position position="234"/>
    </location>
    <ligand>
        <name>ATP</name>
        <dbReference type="ChEBI" id="CHEBI:30616"/>
    </ligand>
</feature>